<keyword evidence="2" id="KW-1185">Reference proteome</keyword>
<reference evidence="1" key="1">
    <citation type="submission" date="2022-02" db="EMBL/GenBank/DDBJ databases">
        <title>Plant Genome Project.</title>
        <authorList>
            <person name="Zhang R.-G."/>
        </authorList>
    </citation>
    <scope>NUCLEOTIDE SEQUENCE</scope>
    <source>
        <strain evidence="1">AT1</strain>
    </source>
</reference>
<dbReference type="Proteomes" id="UP001062846">
    <property type="component" value="Chromosome 6"/>
</dbReference>
<comment type="caution">
    <text evidence="1">The sequence shown here is derived from an EMBL/GenBank/DDBJ whole genome shotgun (WGS) entry which is preliminary data.</text>
</comment>
<evidence type="ECO:0000313" key="1">
    <source>
        <dbReference type="EMBL" id="KAI8550490.1"/>
    </source>
</evidence>
<protein>
    <submittedName>
        <fullName evidence="1">Uncharacterized protein</fullName>
    </submittedName>
</protein>
<evidence type="ECO:0000313" key="2">
    <source>
        <dbReference type="Proteomes" id="UP001062846"/>
    </source>
</evidence>
<sequence length="79" mass="8746">MLMNPQNSITVMQQRAAQTDANITRLNELFDTRIPPSLEEESEAEEDVHVQPVMVESKQSRAPHCSAQPSDIGQTLPSA</sequence>
<organism evidence="1 2">
    <name type="scientific">Rhododendron molle</name>
    <name type="common">Chinese azalea</name>
    <name type="synonym">Azalea mollis</name>
    <dbReference type="NCBI Taxonomy" id="49168"/>
    <lineage>
        <taxon>Eukaryota</taxon>
        <taxon>Viridiplantae</taxon>
        <taxon>Streptophyta</taxon>
        <taxon>Embryophyta</taxon>
        <taxon>Tracheophyta</taxon>
        <taxon>Spermatophyta</taxon>
        <taxon>Magnoliopsida</taxon>
        <taxon>eudicotyledons</taxon>
        <taxon>Gunneridae</taxon>
        <taxon>Pentapetalae</taxon>
        <taxon>asterids</taxon>
        <taxon>Ericales</taxon>
        <taxon>Ericaceae</taxon>
        <taxon>Ericoideae</taxon>
        <taxon>Rhodoreae</taxon>
        <taxon>Rhododendron</taxon>
    </lineage>
</organism>
<gene>
    <name evidence="1" type="ORF">RHMOL_Rhmol06G0111000</name>
</gene>
<proteinExistence type="predicted"/>
<accession>A0ACC0NB36</accession>
<name>A0ACC0NB36_RHOML</name>
<dbReference type="EMBL" id="CM046393">
    <property type="protein sequence ID" value="KAI8550490.1"/>
    <property type="molecule type" value="Genomic_DNA"/>
</dbReference>